<gene>
    <name evidence="7" type="ORF">ACFFI0_17780</name>
</gene>
<dbReference type="SUPFAM" id="SSF52172">
    <property type="entry name" value="CheY-like"/>
    <property type="match status" value="1"/>
</dbReference>
<dbReference type="RefSeq" id="WP_130855245.1">
    <property type="nucleotide sequence ID" value="NZ_JBHLWO010000002.1"/>
</dbReference>
<keyword evidence="7" id="KW-0067">ATP-binding</keyword>
<dbReference type="InterPro" id="IPR003661">
    <property type="entry name" value="HisK_dim/P_dom"/>
</dbReference>
<dbReference type="EC" id="2.7.13.3" evidence="2"/>
<evidence type="ECO:0000256" key="3">
    <source>
        <dbReference type="ARBA" id="ARBA00022553"/>
    </source>
</evidence>
<dbReference type="Pfam" id="PF00072">
    <property type="entry name" value="Response_reg"/>
    <property type="match status" value="1"/>
</dbReference>
<dbReference type="SUPFAM" id="SSF55874">
    <property type="entry name" value="ATPase domain of HSP90 chaperone/DNA topoisomerase II/histidine kinase"/>
    <property type="match status" value="1"/>
</dbReference>
<feature type="domain" description="Response regulatory" evidence="6">
    <location>
        <begin position="9"/>
        <end position="127"/>
    </location>
</feature>
<keyword evidence="8" id="KW-1185">Reference proteome</keyword>
<name>A0ABV6HMR0_9SPHI</name>
<keyword evidence="3 4" id="KW-0597">Phosphoprotein</keyword>
<dbReference type="InterPro" id="IPR004358">
    <property type="entry name" value="Sig_transdc_His_kin-like_C"/>
</dbReference>
<dbReference type="SUPFAM" id="SSF47384">
    <property type="entry name" value="Homodimeric domain of signal transducing histidine kinase"/>
    <property type="match status" value="1"/>
</dbReference>
<dbReference type="InterPro" id="IPR036890">
    <property type="entry name" value="HATPase_C_sf"/>
</dbReference>
<dbReference type="InterPro" id="IPR001789">
    <property type="entry name" value="Sig_transdc_resp-reg_receiver"/>
</dbReference>
<feature type="modified residue" description="4-aspartylphosphate" evidence="4">
    <location>
        <position position="59"/>
    </location>
</feature>
<evidence type="ECO:0000256" key="1">
    <source>
        <dbReference type="ARBA" id="ARBA00000085"/>
    </source>
</evidence>
<dbReference type="Gene3D" id="3.40.50.2300">
    <property type="match status" value="1"/>
</dbReference>
<dbReference type="PROSITE" id="PS50110">
    <property type="entry name" value="RESPONSE_REGULATORY"/>
    <property type="match status" value="1"/>
</dbReference>
<proteinExistence type="predicted"/>
<dbReference type="SMART" id="SM00388">
    <property type="entry name" value="HisKA"/>
    <property type="match status" value="1"/>
</dbReference>
<sequence length="372" mass="42103">MQDKKENINILIVDDKLENLLTLEAILEAPNRTFIRATSGNEALRCAIKQGDIGLIILDVQMPEMDGFEVASILQSNSSTKQISIIFVTAINKEEHYVMRGYADGAVDYLSKPLDIKLAQAKVNVFERMYFYQKNLKLALEEKKEINNQLERFMYVVAHDLKSPLAGLISILGMMEYALDDDDQETLRSYLHLGEVSANKLNQMISSILNYSKNAHNFQEKELVSVKDLLSDIKAALFLPEKVQVSVIEPLPCFYTNAVQLYQVFQNLISNAIKHNDKERVQVEAGMSREDEDFYTFYVKDNGSGIAQKDYAKVFGLFQTVDQVDGDTKDNTGIGLNLVKMFVEKQGGTVDVVSELGTGSTFYFKWRRAKPE</sequence>
<evidence type="ECO:0000313" key="7">
    <source>
        <dbReference type="EMBL" id="MFC0320180.1"/>
    </source>
</evidence>
<feature type="domain" description="Histidine kinase" evidence="5">
    <location>
        <begin position="156"/>
        <end position="370"/>
    </location>
</feature>
<reference evidence="7 8" key="1">
    <citation type="submission" date="2024-09" db="EMBL/GenBank/DDBJ databases">
        <authorList>
            <person name="Sun Q."/>
            <person name="Mori K."/>
        </authorList>
    </citation>
    <scope>NUCLEOTIDE SEQUENCE [LARGE SCALE GENOMIC DNA]</scope>
    <source>
        <strain evidence="7 8">CCM 7765</strain>
    </source>
</reference>
<dbReference type="PROSITE" id="PS50109">
    <property type="entry name" value="HIS_KIN"/>
    <property type="match status" value="1"/>
</dbReference>
<accession>A0ABV6HMR0</accession>
<evidence type="ECO:0000256" key="2">
    <source>
        <dbReference type="ARBA" id="ARBA00012438"/>
    </source>
</evidence>
<evidence type="ECO:0000259" key="5">
    <source>
        <dbReference type="PROSITE" id="PS50109"/>
    </source>
</evidence>
<protein>
    <recommendedName>
        <fullName evidence="2">histidine kinase</fullName>
        <ecNumber evidence="2">2.7.13.3</ecNumber>
    </recommendedName>
</protein>
<dbReference type="Proteomes" id="UP001589774">
    <property type="component" value="Unassembled WGS sequence"/>
</dbReference>
<dbReference type="InterPro" id="IPR005467">
    <property type="entry name" value="His_kinase_dom"/>
</dbReference>
<dbReference type="EMBL" id="JBHLWO010000002">
    <property type="protein sequence ID" value="MFC0320180.1"/>
    <property type="molecule type" value="Genomic_DNA"/>
</dbReference>
<comment type="catalytic activity">
    <reaction evidence="1">
        <text>ATP + protein L-histidine = ADP + protein N-phospho-L-histidine.</text>
        <dbReference type="EC" id="2.7.13.3"/>
    </reaction>
</comment>
<dbReference type="InterPro" id="IPR003594">
    <property type="entry name" value="HATPase_dom"/>
</dbReference>
<dbReference type="Pfam" id="PF00512">
    <property type="entry name" value="HisKA"/>
    <property type="match status" value="1"/>
</dbReference>
<comment type="caution">
    <text evidence="7">The sequence shown here is derived from an EMBL/GenBank/DDBJ whole genome shotgun (WGS) entry which is preliminary data.</text>
</comment>
<dbReference type="Gene3D" id="1.10.287.130">
    <property type="match status" value="1"/>
</dbReference>
<dbReference type="PRINTS" id="PR00344">
    <property type="entry name" value="BCTRLSENSOR"/>
</dbReference>
<dbReference type="GO" id="GO:0005524">
    <property type="term" value="F:ATP binding"/>
    <property type="evidence" value="ECO:0007669"/>
    <property type="project" value="UniProtKB-KW"/>
</dbReference>
<dbReference type="Pfam" id="PF02518">
    <property type="entry name" value="HATPase_c"/>
    <property type="match status" value="1"/>
</dbReference>
<dbReference type="Gene3D" id="3.30.565.10">
    <property type="entry name" value="Histidine kinase-like ATPase, C-terminal domain"/>
    <property type="match status" value="1"/>
</dbReference>
<dbReference type="SMART" id="SM00448">
    <property type="entry name" value="REC"/>
    <property type="match status" value="1"/>
</dbReference>
<dbReference type="SMART" id="SM00387">
    <property type="entry name" value="HATPase_c"/>
    <property type="match status" value="1"/>
</dbReference>
<dbReference type="InterPro" id="IPR036097">
    <property type="entry name" value="HisK_dim/P_sf"/>
</dbReference>
<organism evidence="7 8">
    <name type="scientific">Olivibacter oleidegradans</name>
    <dbReference type="NCBI Taxonomy" id="760123"/>
    <lineage>
        <taxon>Bacteria</taxon>
        <taxon>Pseudomonadati</taxon>
        <taxon>Bacteroidota</taxon>
        <taxon>Sphingobacteriia</taxon>
        <taxon>Sphingobacteriales</taxon>
        <taxon>Sphingobacteriaceae</taxon>
        <taxon>Olivibacter</taxon>
    </lineage>
</organism>
<evidence type="ECO:0000256" key="4">
    <source>
        <dbReference type="PROSITE-ProRule" id="PRU00169"/>
    </source>
</evidence>
<dbReference type="PANTHER" id="PTHR43547:SF2">
    <property type="entry name" value="HYBRID SIGNAL TRANSDUCTION HISTIDINE KINASE C"/>
    <property type="match status" value="1"/>
</dbReference>
<dbReference type="InterPro" id="IPR011006">
    <property type="entry name" value="CheY-like_superfamily"/>
</dbReference>
<evidence type="ECO:0000259" key="6">
    <source>
        <dbReference type="PROSITE" id="PS50110"/>
    </source>
</evidence>
<evidence type="ECO:0000313" key="8">
    <source>
        <dbReference type="Proteomes" id="UP001589774"/>
    </source>
</evidence>
<dbReference type="CDD" id="cd00082">
    <property type="entry name" value="HisKA"/>
    <property type="match status" value="1"/>
</dbReference>
<dbReference type="PANTHER" id="PTHR43547">
    <property type="entry name" value="TWO-COMPONENT HISTIDINE KINASE"/>
    <property type="match status" value="1"/>
</dbReference>
<keyword evidence="7" id="KW-0547">Nucleotide-binding</keyword>